<accession>A0A9X2H4Q4</accession>
<dbReference type="InterPro" id="IPR039425">
    <property type="entry name" value="RNA_pol_sigma-70-like"/>
</dbReference>
<dbReference type="InterPro" id="IPR013325">
    <property type="entry name" value="RNA_pol_sigma_r2"/>
</dbReference>
<evidence type="ECO:0000256" key="1">
    <source>
        <dbReference type="ARBA" id="ARBA00010641"/>
    </source>
</evidence>
<feature type="domain" description="RNA polymerase sigma-70 region 2" evidence="5">
    <location>
        <begin position="6"/>
        <end position="58"/>
    </location>
</feature>
<evidence type="ECO:0000256" key="3">
    <source>
        <dbReference type="ARBA" id="ARBA00023082"/>
    </source>
</evidence>
<gene>
    <name evidence="7" type="ORF">BJ978_001433</name>
</gene>
<dbReference type="SUPFAM" id="SSF88946">
    <property type="entry name" value="Sigma2 domain of RNA polymerase sigma factors"/>
    <property type="match status" value="1"/>
</dbReference>
<dbReference type="NCBIfam" id="TIGR02937">
    <property type="entry name" value="sigma70-ECF"/>
    <property type="match status" value="1"/>
</dbReference>
<evidence type="ECO:0000256" key="2">
    <source>
        <dbReference type="ARBA" id="ARBA00023015"/>
    </source>
</evidence>
<dbReference type="GO" id="GO:0016987">
    <property type="term" value="F:sigma factor activity"/>
    <property type="evidence" value="ECO:0007669"/>
    <property type="project" value="UniProtKB-KW"/>
</dbReference>
<keyword evidence="2" id="KW-0805">Transcription regulation</keyword>
<dbReference type="Proteomes" id="UP001139722">
    <property type="component" value="Unassembled WGS sequence"/>
</dbReference>
<dbReference type="Pfam" id="PF08281">
    <property type="entry name" value="Sigma70_r4_2"/>
    <property type="match status" value="1"/>
</dbReference>
<proteinExistence type="inferred from homology"/>
<evidence type="ECO:0000256" key="4">
    <source>
        <dbReference type="ARBA" id="ARBA00023163"/>
    </source>
</evidence>
<dbReference type="Gene3D" id="1.10.1740.10">
    <property type="match status" value="1"/>
</dbReference>
<dbReference type="InterPro" id="IPR013324">
    <property type="entry name" value="RNA_pol_sigma_r3/r4-like"/>
</dbReference>
<protein>
    <submittedName>
        <fullName evidence="7">RNA polymerase sigma-70 factor (ECF subfamily)</fullName>
    </submittedName>
</protein>
<keyword evidence="4" id="KW-0804">Transcription</keyword>
<feature type="domain" description="RNA polymerase sigma factor 70 region 4 type 2" evidence="6">
    <location>
        <begin position="90"/>
        <end position="138"/>
    </location>
</feature>
<sequence length="146" mass="16961">MLTYFGRRVNPAEDAADCLGETLLVLWRRRDAFPVERSDQRAWTYGIAHQILRTRRRGAIRRIRLTERLRDELHVSKQFSARSDDHTAIDAMARLSEADREVLALVIWEGFTLTDAAKILGIRPEAARARYSRARTRMRRLLAAED</sequence>
<keyword evidence="3" id="KW-0731">Sigma factor</keyword>
<dbReference type="AlphaFoldDB" id="A0A9X2H4Q4"/>
<dbReference type="InterPro" id="IPR013249">
    <property type="entry name" value="RNA_pol_sigma70_r4_t2"/>
</dbReference>
<evidence type="ECO:0000313" key="8">
    <source>
        <dbReference type="Proteomes" id="UP001139722"/>
    </source>
</evidence>
<dbReference type="SUPFAM" id="SSF88659">
    <property type="entry name" value="Sigma3 and sigma4 domains of RNA polymerase sigma factors"/>
    <property type="match status" value="1"/>
</dbReference>
<comment type="similarity">
    <text evidence="1">Belongs to the sigma-70 factor family. ECF subfamily.</text>
</comment>
<evidence type="ECO:0000259" key="5">
    <source>
        <dbReference type="Pfam" id="PF04542"/>
    </source>
</evidence>
<dbReference type="Gene3D" id="1.10.10.10">
    <property type="entry name" value="Winged helix-like DNA-binding domain superfamily/Winged helix DNA-binding domain"/>
    <property type="match status" value="1"/>
</dbReference>
<dbReference type="GO" id="GO:0003677">
    <property type="term" value="F:DNA binding"/>
    <property type="evidence" value="ECO:0007669"/>
    <property type="project" value="InterPro"/>
</dbReference>
<evidence type="ECO:0000313" key="7">
    <source>
        <dbReference type="EMBL" id="MCP2370757.1"/>
    </source>
</evidence>
<dbReference type="Pfam" id="PF04542">
    <property type="entry name" value="Sigma70_r2"/>
    <property type="match status" value="1"/>
</dbReference>
<dbReference type="InterPro" id="IPR014284">
    <property type="entry name" value="RNA_pol_sigma-70_dom"/>
</dbReference>
<dbReference type="PANTHER" id="PTHR43133">
    <property type="entry name" value="RNA POLYMERASE ECF-TYPE SIGMA FACTO"/>
    <property type="match status" value="1"/>
</dbReference>
<comment type="caution">
    <text evidence="7">The sequence shown here is derived from an EMBL/GenBank/DDBJ whole genome shotgun (WGS) entry which is preliminary data.</text>
</comment>
<dbReference type="InterPro" id="IPR007627">
    <property type="entry name" value="RNA_pol_sigma70_r2"/>
</dbReference>
<organism evidence="7 8">
    <name type="scientific">Agromyces terreus</name>
    <dbReference type="NCBI Taxonomy" id="424795"/>
    <lineage>
        <taxon>Bacteria</taxon>
        <taxon>Bacillati</taxon>
        <taxon>Actinomycetota</taxon>
        <taxon>Actinomycetes</taxon>
        <taxon>Micrococcales</taxon>
        <taxon>Microbacteriaceae</taxon>
        <taxon>Agromyces</taxon>
    </lineage>
</organism>
<dbReference type="EMBL" id="JAMZDY010000001">
    <property type="protein sequence ID" value="MCP2370757.1"/>
    <property type="molecule type" value="Genomic_DNA"/>
</dbReference>
<name>A0A9X2H4Q4_9MICO</name>
<dbReference type="PANTHER" id="PTHR43133:SF25">
    <property type="entry name" value="RNA POLYMERASE SIGMA FACTOR RFAY-RELATED"/>
    <property type="match status" value="1"/>
</dbReference>
<keyword evidence="8" id="KW-1185">Reference proteome</keyword>
<dbReference type="InterPro" id="IPR036388">
    <property type="entry name" value="WH-like_DNA-bd_sf"/>
</dbReference>
<evidence type="ECO:0000259" key="6">
    <source>
        <dbReference type="Pfam" id="PF08281"/>
    </source>
</evidence>
<dbReference type="GO" id="GO:0006352">
    <property type="term" value="P:DNA-templated transcription initiation"/>
    <property type="evidence" value="ECO:0007669"/>
    <property type="project" value="InterPro"/>
</dbReference>
<reference evidence="7" key="1">
    <citation type="submission" date="2022-06" db="EMBL/GenBank/DDBJ databases">
        <title>Sequencing the genomes of 1000 actinobacteria strains.</title>
        <authorList>
            <person name="Klenk H.-P."/>
        </authorList>
    </citation>
    <scope>NUCLEOTIDE SEQUENCE</scope>
    <source>
        <strain evidence="7">DSM 22016</strain>
    </source>
</reference>